<reference evidence="2 3" key="1">
    <citation type="journal article" date="2020" name="ISME J.">
        <title>Comparative genomics reveals insights into cyanobacterial evolution and habitat adaptation.</title>
        <authorList>
            <person name="Chen M.Y."/>
            <person name="Teng W.K."/>
            <person name="Zhao L."/>
            <person name="Hu C.X."/>
            <person name="Zhou Y.K."/>
            <person name="Han B.P."/>
            <person name="Song L.R."/>
            <person name="Shu W.S."/>
        </authorList>
    </citation>
    <scope>NUCLEOTIDE SEQUENCE [LARGE SCALE GENOMIC DNA]</scope>
    <source>
        <strain evidence="2 3">FACHB-288</strain>
    </source>
</reference>
<organism evidence="2 3">
    <name type="scientific">Calothrix parietina FACHB-288</name>
    <dbReference type="NCBI Taxonomy" id="2692896"/>
    <lineage>
        <taxon>Bacteria</taxon>
        <taxon>Bacillati</taxon>
        <taxon>Cyanobacteriota</taxon>
        <taxon>Cyanophyceae</taxon>
        <taxon>Nostocales</taxon>
        <taxon>Calotrichaceae</taxon>
        <taxon>Calothrix</taxon>
    </lineage>
</organism>
<keyword evidence="3" id="KW-1185">Reference proteome</keyword>
<protein>
    <submittedName>
        <fullName evidence="2">Uncharacterized protein</fullName>
    </submittedName>
</protein>
<evidence type="ECO:0000313" key="3">
    <source>
        <dbReference type="Proteomes" id="UP000658514"/>
    </source>
</evidence>
<sequence>MSNLGYASLFIVMLAALLAALAQMSMALDEADIGRFSIWTGIASVIAGLPMMLW</sequence>
<feature type="transmembrane region" description="Helical" evidence="1">
    <location>
        <begin position="37"/>
        <end position="53"/>
    </location>
</feature>
<accession>A0ABR8A8U7</accession>
<evidence type="ECO:0000256" key="1">
    <source>
        <dbReference type="SAM" id="Phobius"/>
    </source>
</evidence>
<dbReference type="RefSeq" id="WP_190540720.1">
    <property type="nucleotide sequence ID" value="NZ_CAWPNO010000049.1"/>
</dbReference>
<dbReference type="Proteomes" id="UP000658514">
    <property type="component" value="Unassembled WGS sequence"/>
</dbReference>
<name>A0ABR8A8U7_9CYAN</name>
<keyword evidence="1" id="KW-1133">Transmembrane helix</keyword>
<dbReference type="EMBL" id="JACJQH010000018">
    <property type="protein sequence ID" value="MBD2196422.1"/>
    <property type="molecule type" value="Genomic_DNA"/>
</dbReference>
<keyword evidence="1" id="KW-0472">Membrane</keyword>
<comment type="caution">
    <text evidence="2">The sequence shown here is derived from an EMBL/GenBank/DDBJ whole genome shotgun (WGS) entry which is preliminary data.</text>
</comment>
<evidence type="ECO:0000313" key="2">
    <source>
        <dbReference type="EMBL" id="MBD2196422.1"/>
    </source>
</evidence>
<gene>
    <name evidence="2" type="ORF">H6G24_13085</name>
</gene>
<proteinExistence type="predicted"/>
<keyword evidence="1" id="KW-0812">Transmembrane</keyword>